<dbReference type="InterPro" id="IPR012337">
    <property type="entry name" value="RNaseH-like_sf"/>
</dbReference>
<dbReference type="InterPro" id="IPR036397">
    <property type="entry name" value="RNaseH_sf"/>
</dbReference>
<dbReference type="PANTHER" id="PTHR32523">
    <property type="entry name" value="PHYTOL KINASE 1, CHLOROPLASTIC"/>
    <property type="match status" value="1"/>
</dbReference>
<feature type="compositionally biased region" description="Low complexity" evidence="18">
    <location>
        <begin position="2211"/>
        <end position="2221"/>
    </location>
</feature>
<dbReference type="GO" id="GO:0010276">
    <property type="term" value="F:phytol kinase activity"/>
    <property type="evidence" value="ECO:0007669"/>
    <property type="project" value="UniProtKB-EC"/>
</dbReference>
<feature type="compositionally biased region" description="Pro residues" evidence="18">
    <location>
        <begin position="171"/>
        <end position="184"/>
    </location>
</feature>
<sequence>MGNAPSSDGHAGGSAKERARDPPGSVAPAVPVHPPSAGVTTPAALHALKVDVATASSSAQPAATRPLSTGVNVALTASTASAADAATAPPTPRMSHDGGVAGIRDDSSRLDRDEAAVRAPQPPRPRPVAPPTAPPPPSDRMRLSAAPASSTASSRSSATAAAGMAVTAAAAPPPPPATQLPRPSPSLLRPVYSLVSCGSTASLSSVATSTTAITSAATASGGALSRASSAAAAGPFSSRTTSVSSLSGIGLSQPKQQQPKQQQPKQQQQQPKQQQQQQPQQGQRQPGSASAAPAAPAATAGSTCGRDAVKVDLLIPLDPPVAGMTTLHVVKVQAQQLTSKHASWLAAGWGRVPKAAAAEAFADALLIPPSGAATGANAPGAASSSSGGGKGKAHAPVDAAAAAAKAAAAKAAAAKRGPLPKVLGFDTEFVGDQLAVVQLCAGPHVLLVQVPSSRQPAKQEHQHKQKMGGSKVASGGQPQPPARFTLNAALKALLCDPSIHKAAAEAWQDALMVYMGFGVKLRGGLDLTVAVPPDATDMKRGRDKLGLFDIFRTFFPATDHVAKDKTINHAKWLAKDLDAKQMRYAALDAFVSYAAGVCVLLRPGKAPPLPVDLAAAPEWELQLAAQWVAVYQFLEAQSPIRTQHDFHKAEFTMFKKTGVGMAVHMARYNTRLRQRCWVEVALPDGRRINGRCNSAQGTSATVIKLRWSDTKRNVNSLSELPAKLTSIEMTDSSDTPEEAGVKALLPKVLCGVNRMRGRPLLEGIFGGGDFAFPASASSAGGAPAAASSSSAAGGGGKKAKGKAQSSNSSGASLSIGSSDVAATVAVSHTEAAVRLLQQQGTANASQARALSEILRGTCRTGQAGRAEGSAVQLVQGPPGTGKTTVISHAVQIWLQQVAPRLPCLPCLHGSGAQLMPAAACVARSNVAAKNIALSLIKRGLGPKHFRLIVSKEFHYEWHEDQYRGALESVLLLSTDLMVADMQRALLDVQVYVTTVSMLANPNFKATALHGKALSWLVVDEASQIYAADVLLPLYEYGHHLSCLSLFGDDMQLPPYGTEWNGAQIGSIFDHFSGSGGRALQHLREQPRAFIVGPPLCPPAAAACAVTTTSPPVFAPVVRLMLEVSYRLPRDICAFISREMYGAQLKSGREGGGGCGGAPSDAFPAHVLWVNVVGEEERKGGRSCSNPVEAKRAVTLVQERYRHTSWTILTGYDLQRSVLEAEVMQRKLGRHQHQHQHIEGAGAAGGSSSGGGTGGGGGKGGKRRKLGSDRVYNVDTFQGREDEVVVVSLTRVKALGFMEDDRRVNVMLTRCTQQLVVVGSLRLALKHPHTLIGRMADHCSRNGLVVAAAAVAQGLATAVAVVLAPPATEAAARGPECALCPRPRVIDVLGELPGKREQMDLLQQVRPLLAGPGVQLCATWAALCSAMAVRQRATDGSVQQLLAPTSSQLQRGLPPGLVRPLGAPPRGTMGGLTAAPHALAAVIQATASGPCDLAIAQPPVGYDRLPQGPQGQLPPQLQPQRPVVPSARSAAAVAAATAAETAETAADTAAQGAQATAAVLYSAVHAYGLLYKIWGCLACDGASYTREMCMMGVVMARLLTELPPRQAAARLPGWWRLLVQAPAMLVHDLRLARELGHLLRLQLNAPPPPAWAGEVADAASVAAASRDWLPESAAVQGAVAAKAAASLARGKDPSYSLRCALDAGLLSALERCLRAPQAWREAGHGPDSAGALLNAVNSMLRYSSVWPAVLARGPVQQTVSLIATLGAAARLLAQDDVRMTELSYASQPGLKRVVDSGAGAYLCAYLAALLEQVVDVRALSEGAAQQRVGPGQEEPQQQAREQQQVTEQQQPSSEQAAGGAVAALAGPALYFNSVLEPLLPLEGWSFDEPSHCSIAWMAAAGGLTAPGSAADRQQQLLAGFAVHHWLPVLAKATVEAMEDSRVDDERRVLQALLVGRLLMAVLWHEGDTWRHVRSQDDDGAGAPGTGGEESGSPRPEAAWWGAPQLTEELVQSMHTIAYALSSGPVGGLLFLDGSAWQQAAALDLLQSYWTRFPDQAYRMTAEQADGEQRGGQDRAAGGSCEAAPQQPAPAALTLRSVAPLHVQALAIKHGRQDIVDYLDTVARTMGPATDIGAAGCADERGAASGGSGCAHAGDLPHQLWAKWRVAMRPPYPWLLSRAEMQAGLHELLVAEAVAAAVASTAVRSEDSAALRSGSSSSSNSSNSGGGGCVGTGGGDGSGSSRSGGGQDGSGGSSGGPVFAHRLCGNPSCGSLDGPGALIAPSGGKTCARCRAVTYCCGVCQLADWRQRHSRTCGGAVGAAAGAVGAVKAGEKRA</sequence>
<dbReference type="OrthoDB" id="6513042at2759"/>
<comment type="catalytic activity">
    <reaction evidence="16">
        <text>phytol + CTP = phytyl phosphate + CDP + H(+)</text>
        <dbReference type="Rhea" id="RHEA:38055"/>
        <dbReference type="ChEBI" id="CHEBI:15378"/>
        <dbReference type="ChEBI" id="CHEBI:17327"/>
        <dbReference type="ChEBI" id="CHEBI:37563"/>
        <dbReference type="ChEBI" id="CHEBI:58069"/>
        <dbReference type="ChEBI" id="CHEBI:75483"/>
        <dbReference type="EC" id="2.7.1.182"/>
    </reaction>
</comment>
<feature type="region of interest" description="Disordered" evidence="18">
    <location>
        <begin position="1972"/>
        <end position="1997"/>
    </location>
</feature>
<evidence type="ECO:0000256" key="17">
    <source>
        <dbReference type="PROSITE-ProRule" id="PRU00134"/>
    </source>
</evidence>
<dbReference type="Pfam" id="PF01753">
    <property type="entry name" value="zf-MYND"/>
    <property type="match status" value="1"/>
</dbReference>
<evidence type="ECO:0000256" key="14">
    <source>
        <dbReference type="ARBA" id="ARBA00024015"/>
    </source>
</evidence>
<evidence type="ECO:0000256" key="10">
    <source>
        <dbReference type="ARBA" id="ARBA00022833"/>
    </source>
</evidence>
<dbReference type="Pfam" id="PF13087">
    <property type="entry name" value="AAA_12"/>
    <property type="match status" value="1"/>
</dbReference>
<keyword evidence="13" id="KW-0472">Membrane</keyword>
<evidence type="ECO:0000256" key="13">
    <source>
        <dbReference type="ARBA" id="ARBA00023136"/>
    </source>
</evidence>
<feature type="region of interest" description="Disordered" evidence="18">
    <location>
        <begin position="1824"/>
        <end position="1856"/>
    </location>
</feature>
<keyword evidence="21" id="KW-1185">Reference proteome</keyword>
<feature type="region of interest" description="Disordered" evidence="18">
    <location>
        <begin position="1231"/>
        <end position="1265"/>
    </location>
</feature>
<evidence type="ECO:0000259" key="19">
    <source>
        <dbReference type="PROSITE" id="PS50865"/>
    </source>
</evidence>
<gene>
    <name evidence="20" type="ORF">HXX76_013586</name>
</gene>
<feature type="region of interest" description="Disordered" evidence="18">
    <location>
        <begin position="230"/>
        <end position="303"/>
    </location>
</feature>
<dbReference type="Gene3D" id="3.30.420.10">
    <property type="entry name" value="Ribonuclease H-like superfamily/Ribonuclease H"/>
    <property type="match status" value="1"/>
</dbReference>
<comment type="similarity">
    <text evidence="2">Belongs to the polyprenol kinase family.</text>
</comment>
<dbReference type="EMBL" id="JAEHOC010000054">
    <property type="protein sequence ID" value="KAG2425542.1"/>
    <property type="molecule type" value="Genomic_DNA"/>
</dbReference>
<evidence type="ECO:0000256" key="1">
    <source>
        <dbReference type="ARBA" id="ARBA00004508"/>
    </source>
</evidence>
<dbReference type="PANTHER" id="PTHR32523:SF8">
    <property type="entry name" value="DOLICHOL KINASE"/>
    <property type="match status" value="1"/>
</dbReference>
<dbReference type="PROSITE" id="PS50865">
    <property type="entry name" value="ZF_MYND_2"/>
    <property type="match status" value="1"/>
</dbReference>
<dbReference type="InterPro" id="IPR039606">
    <property type="entry name" value="Phytol/farnesol_kinase"/>
</dbReference>
<feature type="region of interest" description="Disordered" evidence="18">
    <location>
        <begin position="452"/>
        <end position="480"/>
    </location>
</feature>
<dbReference type="GO" id="GO:0016020">
    <property type="term" value="C:membrane"/>
    <property type="evidence" value="ECO:0007669"/>
    <property type="project" value="UniProtKB-SubCell"/>
</dbReference>
<evidence type="ECO:0000256" key="2">
    <source>
        <dbReference type="ARBA" id="ARBA00010794"/>
    </source>
</evidence>
<keyword evidence="9" id="KW-0418">Kinase</keyword>
<protein>
    <recommendedName>
        <fullName evidence="15">phytol kinase</fullName>
        <ecNumber evidence="15">2.7.1.182</ecNumber>
    </recommendedName>
</protein>
<feature type="region of interest" description="Disordered" evidence="18">
    <location>
        <begin position="374"/>
        <end position="394"/>
    </location>
</feature>
<feature type="compositionally biased region" description="Basic and acidic residues" evidence="18">
    <location>
        <begin position="103"/>
        <end position="116"/>
    </location>
</feature>
<evidence type="ECO:0000256" key="16">
    <source>
        <dbReference type="ARBA" id="ARBA00048889"/>
    </source>
</evidence>
<feature type="compositionally biased region" description="Low complexity" evidence="18">
    <location>
        <begin position="144"/>
        <end position="170"/>
    </location>
</feature>
<dbReference type="Gene3D" id="6.10.140.2220">
    <property type="match status" value="1"/>
</dbReference>
<evidence type="ECO:0000313" key="21">
    <source>
        <dbReference type="Proteomes" id="UP000650467"/>
    </source>
</evidence>
<evidence type="ECO:0000256" key="15">
    <source>
        <dbReference type="ARBA" id="ARBA00039024"/>
    </source>
</evidence>
<keyword evidence="12" id="KW-1133">Transmembrane helix</keyword>
<dbReference type="Gene3D" id="3.40.50.300">
    <property type="entry name" value="P-loop containing nucleotide triphosphate hydrolases"/>
    <property type="match status" value="2"/>
</dbReference>
<evidence type="ECO:0000256" key="6">
    <source>
        <dbReference type="ARBA" id="ARBA00022692"/>
    </source>
</evidence>
<comment type="caution">
    <text evidence="20">The sequence shown here is derived from an EMBL/GenBank/DDBJ whole genome shotgun (WGS) entry which is preliminary data.</text>
</comment>
<keyword evidence="11" id="KW-0809">Transit peptide</keyword>
<feature type="compositionally biased region" description="Gly residues" evidence="18">
    <location>
        <begin position="2222"/>
        <end position="2252"/>
    </location>
</feature>
<keyword evidence="6" id="KW-0812">Transmembrane</keyword>
<evidence type="ECO:0000256" key="12">
    <source>
        <dbReference type="ARBA" id="ARBA00022989"/>
    </source>
</evidence>
<dbReference type="GO" id="GO:0008408">
    <property type="term" value="F:3'-5' exonuclease activity"/>
    <property type="evidence" value="ECO:0007669"/>
    <property type="project" value="InterPro"/>
</dbReference>
<dbReference type="CDD" id="cd17934">
    <property type="entry name" value="DEXXQc_Upf1-like"/>
    <property type="match status" value="1"/>
</dbReference>
<reference evidence="20" key="1">
    <citation type="journal article" date="2020" name="bioRxiv">
        <title>Comparative genomics of Chlamydomonas.</title>
        <authorList>
            <person name="Craig R.J."/>
            <person name="Hasan A.R."/>
            <person name="Ness R.W."/>
            <person name="Keightley P.D."/>
        </authorList>
    </citation>
    <scope>NUCLEOTIDE SEQUENCE</scope>
    <source>
        <strain evidence="20">SAG 7.73</strain>
    </source>
</reference>
<organism evidence="20 21">
    <name type="scientific">Chlamydomonas incerta</name>
    <dbReference type="NCBI Taxonomy" id="51695"/>
    <lineage>
        <taxon>Eukaryota</taxon>
        <taxon>Viridiplantae</taxon>
        <taxon>Chlorophyta</taxon>
        <taxon>core chlorophytes</taxon>
        <taxon>Chlorophyceae</taxon>
        <taxon>CS clade</taxon>
        <taxon>Chlamydomonadales</taxon>
        <taxon>Chlamydomonadaceae</taxon>
        <taxon>Chlamydomonas</taxon>
    </lineage>
</organism>
<comment type="pathway">
    <text evidence="14">Cofactor biosynthesis; tocopherol biosynthesis.</text>
</comment>
<dbReference type="GO" id="GO:0009507">
    <property type="term" value="C:chloroplast"/>
    <property type="evidence" value="ECO:0007669"/>
    <property type="project" value="UniProtKB-SubCell"/>
</dbReference>
<keyword evidence="8 17" id="KW-0863">Zinc-finger</keyword>
<dbReference type="GO" id="GO:0003676">
    <property type="term" value="F:nucleic acid binding"/>
    <property type="evidence" value="ECO:0007669"/>
    <property type="project" value="InterPro"/>
</dbReference>
<feature type="region of interest" description="Disordered" evidence="18">
    <location>
        <begin position="2061"/>
        <end position="2086"/>
    </location>
</feature>
<dbReference type="SUPFAM" id="SSF144232">
    <property type="entry name" value="HIT/MYND zinc finger-like"/>
    <property type="match status" value="1"/>
</dbReference>
<evidence type="ECO:0000313" key="20">
    <source>
        <dbReference type="EMBL" id="KAG2425542.1"/>
    </source>
</evidence>
<dbReference type="InterPro" id="IPR047187">
    <property type="entry name" value="SF1_C_Upf1"/>
</dbReference>
<comment type="subcellular location">
    <subcellularLocation>
        <location evidence="1">Plastid</location>
        <location evidence="1">Chloroplast membrane</location>
        <topology evidence="1">Multi-pass membrane protein</topology>
    </subcellularLocation>
</comment>
<name>A0A835SE05_CHLIN</name>
<feature type="region of interest" description="Disordered" evidence="18">
    <location>
        <begin position="81"/>
        <end position="189"/>
    </location>
</feature>
<feature type="compositionally biased region" description="Low complexity" evidence="18">
    <location>
        <begin position="374"/>
        <end position="385"/>
    </location>
</feature>
<keyword evidence="10" id="KW-0862">Zinc</keyword>
<proteinExistence type="inferred from homology"/>
<feature type="compositionally biased region" description="Low complexity" evidence="18">
    <location>
        <begin position="802"/>
        <end position="814"/>
    </location>
</feature>
<evidence type="ECO:0000256" key="18">
    <source>
        <dbReference type="SAM" id="MobiDB-lite"/>
    </source>
</evidence>
<dbReference type="InterPro" id="IPR041679">
    <property type="entry name" value="DNA2/NAM7-like_C"/>
</dbReference>
<keyword evidence="3" id="KW-0150">Chloroplast</keyword>
<dbReference type="SUPFAM" id="SSF52540">
    <property type="entry name" value="P-loop containing nucleoside triphosphate hydrolases"/>
    <property type="match status" value="1"/>
</dbReference>
<feature type="compositionally biased region" description="Low complexity" evidence="18">
    <location>
        <begin position="22"/>
        <end position="39"/>
    </location>
</feature>
<dbReference type="InterPro" id="IPR027417">
    <property type="entry name" value="P-loop_NTPase"/>
</dbReference>
<accession>A0A835SE05</accession>
<feature type="region of interest" description="Disordered" evidence="18">
    <location>
        <begin position="2205"/>
        <end position="2252"/>
    </location>
</feature>
<keyword evidence="5" id="KW-0808">Transferase</keyword>
<feature type="region of interest" description="Disordered" evidence="18">
    <location>
        <begin position="1"/>
        <end position="40"/>
    </location>
</feature>
<keyword evidence="7" id="KW-0479">Metal-binding</keyword>
<keyword evidence="4" id="KW-0934">Plastid</keyword>
<feature type="region of interest" description="Disordered" evidence="18">
    <location>
        <begin position="781"/>
        <end position="814"/>
    </location>
</feature>
<feature type="compositionally biased region" description="Low complexity" evidence="18">
    <location>
        <begin position="781"/>
        <end position="791"/>
    </location>
</feature>
<feature type="compositionally biased region" description="Pro residues" evidence="18">
    <location>
        <begin position="120"/>
        <end position="138"/>
    </location>
</feature>
<dbReference type="GO" id="GO:0006139">
    <property type="term" value="P:nucleobase-containing compound metabolic process"/>
    <property type="evidence" value="ECO:0007669"/>
    <property type="project" value="InterPro"/>
</dbReference>
<evidence type="ECO:0000256" key="3">
    <source>
        <dbReference type="ARBA" id="ARBA00022528"/>
    </source>
</evidence>
<dbReference type="InterPro" id="IPR002893">
    <property type="entry name" value="Znf_MYND"/>
</dbReference>
<evidence type="ECO:0000256" key="11">
    <source>
        <dbReference type="ARBA" id="ARBA00022946"/>
    </source>
</evidence>
<dbReference type="GO" id="GO:0008270">
    <property type="term" value="F:zinc ion binding"/>
    <property type="evidence" value="ECO:0007669"/>
    <property type="project" value="UniProtKB-KW"/>
</dbReference>
<evidence type="ECO:0000256" key="8">
    <source>
        <dbReference type="ARBA" id="ARBA00022771"/>
    </source>
</evidence>
<dbReference type="Pfam" id="PF01612">
    <property type="entry name" value="DNA_pol_A_exo1"/>
    <property type="match status" value="1"/>
</dbReference>
<evidence type="ECO:0000256" key="4">
    <source>
        <dbReference type="ARBA" id="ARBA00022640"/>
    </source>
</evidence>
<dbReference type="Pfam" id="PF13245">
    <property type="entry name" value="AAA_19"/>
    <property type="match status" value="1"/>
</dbReference>
<feature type="domain" description="MYND-type" evidence="19">
    <location>
        <begin position="2264"/>
        <end position="2311"/>
    </location>
</feature>
<feature type="compositionally biased region" description="Gly residues" evidence="18">
    <location>
        <begin position="1241"/>
        <end position="1258"/>
    </location>
</feature>
<dbReference type="CDD" id="cd18808">
    <property type="entry name" value="SF1_C_Upf1"/>
    <property type="match status" value="1"/>
</dbReference>
<dbReference type="InterPro" id="IPR002562">
    <property type="entry name" value="3'-5'_exonuclease_dom"/>
</dbReference>
<evidence type="ECO:0000256" key="5">
    <source>
        <dbReference type="ARBA" id="ARBA00022679"/>
    </source>
</evidence>
<evidence type="ECO:0000256" key="7">
    <source>
        <dbReference type="ARBA" id="ARBA00022723"/>
    </source>
</evidence>
<dbReference type="SUPFAM" id="SSF53098">
    <property type="entry name" value="Ribonuclease H-like"/>
    <property type="match status" value="1"/>
</dbReference>
<dbReference type="Proteomes" id="UP000650467">
    <property type="component" value="Unassembled WGS sequence"/>
</dbReference>
<evidence type="ECO:0000256" key="9">
    <source>
        <dbReference type="ARBA" id="ARBA00022777"/>
    </source>
</evidence>
<dbReference type="EC" id="2.7.1.182" evidence="15"/>